<sequence length="69" mass="7322">MHYKQTKENQISKSKPQPPAVASDETESFPNKAAATCPASNSGRTPNAAACCCADDEIRDHLSGSLTRS</sequence>
<proteinExistence type="predicted"/>
<dbReference type="EMBL" id="KZ453005">
    <property type="protein sequence ID" value="PKA48002.1"/>
    <property type="molecule type" value="Genomic_DNA"/>
</dbReference>
<evidence type="ECO:0000313" key="3">
    <source>
        <dbReference type="Proteomes" id="UP000236161"/>
    </source>
</evidence>
<name>A0A2H9ZXL1_9ASPA</name>
<evidence type="ECO:0000256" key="1">
    <source>
        <dbReference type="SAM" id="MobiDB-lite"/>
    </source>
</evidence>
<organism evidence="2 3">
    <name type="scientific">Apostasia shenzhenica</name>
    <dbReference type="NCBI Taxonomy" id="1088818"/>
    <lineage>
        <taxon>Eukaryota</taxon>
        <taxon>Viridiplantae</taxon>
        <taxon>Streptophyta</taxon>
        <taxon>Embryophyta</taxon>
        <taxon>Tracheophyta</taxon>
        <taxon>Spermatophyta</taxon>
        <taxon>Magnoliopsida</taxon>
        <taxon>Liliopsida</taxon>
        <taxon>Asparagales</taxon>
        <taxon>Orchidaceae</taxon>
        <taxon>Apostasioideae</taxon>
        <taxon>Apostasia</taxon>
    </lineage>
</organism>
<feature type="region of interest" description="Disordered" evidence="1">
    <location>
        <begin position="1"/>
        <end position="46"/>
    </location>
</feature>
<dbReference type="Proteomes" id="UP000236161">
    <property type="component" value="Unassembled WGS sequence"/>
</dbReference>
<gene>
    <name evidence="2" type="ORF">AXF42_Ash021445</name>
</gene>
<evidence type="ECO:0000313" key="2">
    <source>
        <dbReference type="EMBL" id="PKA48002.1"/>
    </source>
</evidence>
<dbReference type="AlphaFoldDB" id="A0A2H9ZXL1"/>
<accession>A0A2H9ZXL1</accession>
<keyword evidence="3" id="KW-1185">Reference proteome</keyword>
<reference evidence="2 3" key="1">
    <citation type="journal article" date="2017" name="Nature">
        <title>The Apostasia genome and the evolution of orchids.</title>
        <authorList>
            <person name="Zhang G.Q."/>
            <person name="Liu K.W."/>
            <person name="Li Z."/>
            <person name="Lohaus R."/>
            <person name="Hsiao Y.Y."/>
            <person name="Niu S.C."/>
            <person name="Wang J.Y."/>
            <person name="Lin Y.C."/>
            <person name="Xu Q."/>
            <person name="Chen L.J."/>
            <person name="Yoshida K."/>
            <person name="Fujiwara S."/>
            <person name="Wang Z.W."/>
            <person name="Zhang Y.Q."/>
            <person name="Mitsuda N."/>
            <person name="Wang M."/>
            <person name="Liu G.H."/>
            <person name="Pecoraro L."/>
            <person name="Huang H.X."/>
            <person name="Xiao X.J."/>
            <person name="Lin M."/>
            <person name="Wu X.Y."/>
            <person name="Wu W.L."/>
            <person name="Chen Y.Y."/>
            <person name="Chang S.B."/>
            <person name="Sakamoto S."/>
            <person name="Ohme-Takagi M."/>
            <person name="Yagi M."/>
            <person name="Zeng S.J."/>
            <person name="Shen C.Y."/>
            <person name="Yeh C.M."/>
            <person name="Luo Y.B."/>
            <person name="Tsai W.C."/>
            <person name="Van de Peer Y."/>
            <person name="Liu Z.J."/>
        </authorList>
    </citation>
    <scope>NUCLEOTIDE SEQUENCE [LARGE SCALE GENOMIC DNA]</scope>
    <source>
        <strain evidence="3">cv. Shenzhen</strain>
        <tissue evidence="2">Stem</tissue>
    </source>
</reference>
<protein>
    <submittedName>
        <fullName evidence="2">Uncharacterized protein</fullName>
    </submittedName>
</protein>